<dbReference type="InterPro" id="IPR046230">
    <property type="entry name" value="DUF6263"/>
</dbReference>
<dbReference type="RefSeq" id="WP_194106143.1">
    <property type="nucleotide sequence ID" value="NZ_JADFFM010000001.1"/>
</dbReference>
<evidence type="ECO:0008006" key="4">
    <source>
        <dbReference type="Google" id="ProtNLM"/>
    </source>
</evidence>
<sequence>MKKTFIVTLCFLLPAIICRAQYVTLALNLTKGQTYYQNTNAVATVEQTVNGVKTTVTSTITGRIAFKITGIRDSLYDMEIRYERLSLKMQLPGGNIMAYNADKVQAGDPMSGIFAAFKNQPIKLVLTKTGNIQLMDGIDAIINRVVDNFTGADAGQKAQIKSMLQQSFGERGFRSNFELGTAIFPSIPVRKGVVWVINSQLQSARPANVHAIYDLRDITGTYYLIHVNSKIDYMNKDAFENSGSALMRYNLDGHITGDIVVDKMTGWVKQSTINQTIGGTTEVKTNALAAPSMVIPMVMKSDIVITGDN</sequence>
<feature type="signal peptide" evidence="1">
    <location>
        <begin position="1"/>
        <end position="20"/>
    </location>
</feature>
<evidence type="ECO:0000256" key="1">
    <source>
        <dbReference type="SAM" id="SignalP"/>
    </source>
</evidence>
<protein>
    <recommendedName>
        <fullName evidence="4">Gliding motility-associated protein GldM C-terminal domain-containing protein</fullName>
    </recommendedName>
</protein>
<feature type="chain" id="PRO_5046149479" description="Gliding motility-associated protein GldM C-terminal domain-containing protein" evidence="1">
    <location>
        <begin position="21"/>
        <end position="309"/>
    </location>
</feature>
<name>A0ABR9XHD4_9SPHI</name>
<accession>A0ABR9XHD4</accession>
<dbReference type="Proteomes" id="UP000632774">
    <property type="component" value="Unassembled WGS sequence"/>
</dbReference>
<proteinExistence type="predicted"/>
<evidence type="ECO:0000313" key="3">
    <source>
        <dbReference type="Proteomes" id="UP000632774"/>
    </source>
</evidence>
<gene>
    <name evidence="2" type="ORF">IRJ18_10555</name>
</gene>
<reference evidence="2 3" key="1">
    <citation type="submission" date="2020-10" db="EMBL/GenBank/DDBJ databases">
        <title>Mucilaginibacter mali sp. nov., isolated from rhizosphere soil of apple orchard.</title>
        <authorList>
            <person name="Lee J.-S."/>
            <person name="Kim H.S."/>
            <person name="Kim J.-S."/>
        </authorList>
    </citation>
    <scope>NUCLEOTIDE SEQUENCE [LARGE SCALE GENOMIC DNA]</scope>
    <source>
        <strain evidence="2 3">KCTC 23157</strain>
    </source>
</reference>
<keyword evidence="3" id="KW-1185">Reference proteome</keyword>
<dbReference type="Pfam" id="PF19777">
    <property type="entry name" value="DUF6263"/>
    <property type="match status" value="1"/>
</dbReference>
<comment type="caution">
    <text evidence="2">The sequence shown here is derived from an EMBL/GenBank/DDBJ whole genome shotgun (WGS) entry which is preliminary data.</text>
</comment>
<keyword evidence="1" id="KW-0732">Signal</keyword>
<organism evidence="2 3">
    <name type="scientific">Mucilaginibacter boryungensis</name>
    <dbReference type="NCBI Taxonomy" id="768480"/>
    <lineage>
        <taxon>Bacteria</taxon>
        <taxon>Pseudomonadati</taxon>
        <taxon>Bacteroidota</taxon>
        <taxon>Sphingobacteriia</taxon>
        <taxon>Sphingobacteriales</taxon>
        <taxon>Sphingobacteriaceae</taxon>
        <taxon>Mucilaginibacter</taxon>
    </lineage>
</organism>
<evidence type="ECO:0000313" key="2">
    <source>
        <dbReference type="EMBL" id="MBE9666803.1"/>
    </source>
</evidence>
<dbReference type="EMBL" id="JADFFM010000001">
    <property type="protein sequence ID" value="MBE9666803.1"/>
    <property type="molecule type" value="Genomic_DNA"/>
</dbReference>